<feature type="region of interest" description="Disordered" evidence="1">
    <location>
        <begin position="20"/>
        <end position="43"/>
    </location>
</feature>
<evidence type="ECO:0000256" key="1">
    <source>
        <dbReference type="SAM" id="MobiDB-lite"/>
    </source>
</evidence>
<evidence type="ECO:0000313" key="2">
    <source>
        <dbReference type="EMBL" id="MBB4948680.1"/>
    </source>
</evidence>
<dbReference type="Proteomes" id="UP000573327">
    <property type="component" value="Unassembled WGS sequence"/>
</dbReference>
<feature type="compositionally biased region" description="Polar residues" evidence="1">
    <location>
        <begin position="20"/>
        <end position="35"/>
    </location>
</feature>
<comment type="caution">
    <text evidence="2">The sequence shown here is derived from an EMBL/GenBank/DDBJ whole genome shotgun (WGS) entry which is preliminary data.</text>
</comment>
<evidence type="ECO:0000313" key="3">
    <source>
        <dbReference type="Proteomes" id="UP000573327"/>
    </source>
</evidence>
<dbReference type="AlphaFoldDB" id="A0A7W7SDY9"/>
<gene>
    <name evidence="2" type="ORF">F4556_004215</name>
</gene>
<sequence>MGRALRIARPLEFVKALTGVRTSNRSSSGQATALQNPWWEPPP</sequence>
<accession>A0A7W7SDY9</accession>
<organism evidence="2 3">
    <name type="scientific">Kitasatospora gansuensis</name>
    <dbReference type="NCBI Taxonomy" id="258050"/>
    <lineage>
        <taxon>Bacteria</taxon>
        <taxon>Bacillati</taxon>
        <taxon>Actinomycetota</taxon>
        <taxon>Actinomycetes</taxon>
        <taxon>Kitasatosporales</taxon>
        <taxon>Streptomycetaceae</taxon>
        <taxon>Kitasatospora</taxon>
    </lineage>
</organism>
<name>A0A7W7SDY9_9ACTN</name>
<protein>
    <submittedName>
        <fullName evidence="2">Uncharacterized protein</fullName>
    </submittedName>
</protein>
<reference evidence="2 3" key="1">
    <citation type="submission" date="2020-08" db="EMBL/GenBank/DDBJ databases">
        <title>Sequencing the genomes of 1000 actinobacteria strains.</title>
        <authorList>
            <person name="Klenk H.-P."/>
        </authorList>
    </citation>
    <scope>NUCLEOTIDE SEQUENCE [LARGE SCALE GENOMIC DNA]</scope>
    <source>
        <strain evidence="2 3">DSM 44786</strain>
    </source>
</reference>
<proteinExistence type="predicted"/>
<keyword evidence="3" id="KW-1185">Reference proteome</keyword>
<dbReference type="EMBL" id="JACHJR010000001">
    <property type="protein sequence ID" value="MBB4948680.1"/>
    <property type="molecule type" value="Genomic_DNA"/>
</dbReference>